<dbReference type="InterPro" id="IPR046676">
    <property type="entry name" value="DUF6546"/>
</dbReference>
<organism evidence="3 4">
    <name type="scientific">Trichoderma asperellum (strain ATCC 204424 / CBS 433.97 / NBRC 101777)</name>
    <dbReference type="NCBI Taxonomy" id="1042311"/>
    <lineage>
        <taxon>Eukaryota</taxon>
        <taxon>Fungi</taxon>
        <taxon>Dikarya</taxon>
        <taxon>Ascomycota</taxon>
        <taxon>Pezizomycotina</taxon>
        <taxon>Sordariomycetes</taxon>
        <taxon>Hypocreomycetidae</taxon>
        <taxon>Hypocreales</taxon>
        <taxon>Hypocreaceae</taxon>
        <taxon>Trichoderma</taxon>
    </lineage>
</organism>
<dbReference type="Proteomes" id="UP000240493">
    <property type="component" value="Unassembled WGS sequence"/>
</dbReference>
<protein>
    <submittedName>
        <fullName evidence="3">Uncharacterized protein</fullName>
    </submittedName>
</protein>
<evidence type="ECO:0000259" key="2">
    <source>
        <dbReference type="Pfam" id="PF20183"/>
    </source>
</evidence>
<gene>
    <name evidence="3" type="ORF">M441DRAFT_72208</name>
</gene>
<sequence length="482" mass="55938">MRSKWSMLPEELRLQVLETLAHSSFEKHGLTNYALVCKSWKSIFEKANFRSLTIDQMDFENLAKIPKRCWPYVKHIWLRIELEKYYPMLRTGSVRPEMLEDTASYNDRIEATIGRLFHILSSWEKVVKPDVRGITLELSVHSPSNSTYIPRGVHAKGLDMRMPFTRNREYRSTPNAEVAASRALGGNVHIRFDNQLPRLKLVKTLIIPRHTRRRFTSFTLHQILNRLPNLEYLAYEPWKQPLDTLQDVVDAGYVNLIKGSIPARLKQVIFLEDRDDTLTKVPTLSNTVDEKYARKPNPYIGMALANKSLGFENLAATFLVEASDFFQAYKPEWIWRDLRSLTLTSYLLDPKRKVDEINGMLQAAGVAALAMPMLQTLEIWNGGVGHAAVFAYHAERSEAVISWTSTWDLVFNPYVVDIWRKVGYKNHRCEKLGIEQHLIEDTDAIRRYVDVIELLRTKKHVISRQSLDELRYELENDCICFP</sequence>
<dbReference type="AlphaFoldDB" id="A0A2T3YYY7"/>
<accession>A0A2T3YYY7</accession>
<evidence type="ECO:0000259" key="1">
    <source>
        <dbReference type="Pfam" id="PF00646"/>
    </source>
</evidence>
<reference evidence="3 4" key="1">
    <citation type="submission" date="2016-07" db="EMBL/GenBank/DDBJ databases">
        <title>Multiple horizontal gene transfer events from other fungi enriched the ability of initially mycotrophic Trichoderma (Ascomycota) to feed on dead plant biomass.</title>
        <authorList>
            <consortium name="DOE Joint Genome Institute"/>
            <person name="Aerts A."/>
            <person name="Atanasova L."/>
            <person name="Chenthamara K."/>
            <person name="Zhang J."/>
            <person name="Grujic M."/>
            <person name="Henrissat B."/>
            <person name="Kuo A."/>
            <person name="Salamov A."/>
            <person name="Lipzen A."/>
            <person name="Labutti K."/>
            <person name="Barry K."/>
            <person name="Miao Y."/>
            <person name="Rahimi M.J."/>
            <person name="Shen Q."/>
            <person name="Grigoriev I.V."/>
            <person name="Kubicek C.P."/>
            <person name="Druzhinina I.S."/>
        </authorList>
    </citation>
    <scope>NUCLEOTIDE SEQUENCE [LARGE SCALE GENOMIC DNA]</scope>
    <source>
        <strain evidence="3 4">CBS 433.97</strain>
    </source>
</reference>
<evidence type="ECO:0000313" key="4">
    <source>
        <dbReference type="Proteomes" id="UP000240493"/>
    </source>
</evidence>
<dbReference type="InterPro" id="IPR001810">
    <property type="entry name" value="F-box_dom"/>
</dbReference>
<dbReference type="Pfam" id="PF20183">
    <property type="entry name" value="DUF6546"/>
    <property type="match status" value="1"/>
</dbReference>
<feature type="domain" description="DUF6546" evidence="2">
    <location>
        <begin position="260"/>
        <end position="462"/>
    </location>
</feature>
<feature type="domain" description="F-box" evidence="1">
    <location>
        <begin position="5"/>
        <end position="50"/>
    </location>
</feature>
<name>A0A2T3YYY7_TRIA4</name>
<dbReference type="OrthoDB" id="4688861at2759"/>
<dbReference type="SUPFAM" id="SSF81383">
    <property type="entry name" value="F-box domain"/>
    <property type="match status" value="1"/>
</dbReference>
<dbReference type="Pfam" id="PF00646">
    <property type="entry name" value="F-box"/>
    <property type="match status" value="1"/>
</dbReference>
<evidence type="ECO:0000313" key="3">
    <source>
        <dbReference type="EMBL" id="PTB37783.1"/>
    </source>
</evidence>
<keyword evidence="4" id="KW-1185">Reference proteome</keyword>
<dbReference type="EMBL" id="KZ679267">
    <property type="protein sequence ID" value="PTB37783.1"/>
    <property type="molecule type" value="Genomic_DNA"/>
</dbReference>
<dbReference type="InterPro" id="IPR036047">
    <property type="entry name" value="F-box-like_dom_sf"/>
</dbReference>
<proteinExistence type="predicted"/>